<evidence type="ECO:0000256" key="1">
    <source>
        <dbReference type="SAM" id="SignalP"/>
    </source>
</evidence>
<comment type="caution">
    <text evidence="3">The sequence shown here is derived from an EMBL/GenBank/DDBJ whole genome shotgun (WGS) entry which is preliminary data.</text>
</comment>
<accession>A0ABU3GZA2</accession>
<feature type="domain" description="DUF2147" evidence="2">
    <location>
        <begin position="30"/>
        <end position="145"/>
    </location>
</feature>
<sequence>MKKNITLMLLLFCSLISTATFAQNANAVLGKWINPSGEGQIQIYKKENLFFGKLAWLKSPNDESTGQPKVDSKNPNASLRSTPLLGLEILKGFKHDGENVYEDGTIYDPKNGKTYSCKMTLDGNKLKIRGYIGISLLGRSEVWTRVK</sequence>
<dbReference type="PANTHER" id="PTHR36919:SF2">
    <property type="entry name" value="BLL6627 PROTEIN"/>
    <property type="match status" value="1"/>
</dbReference>
<feature type="signal peptide" evidence="1">
    <location>
        <begin position="1"/>
        <end position="22"/>
    </location>
</feature>
<dbReference type="Proteomes" id="UP001258315">
    <property type="component" value="Unassembled WGS sequence"/>
</dbReference>
<evidence type="ECO:0000313" key="3">
    <source>
        <dbReference type="EMBL" id="MDT3405088.1"/>
    </source>
</evidence>
<organism evidence="3 4">
    <name type="scientific">Mucilaginibacter terrae</name>
    <dbReference type="NCBI Taxonomy" id="1955052"/>
    <lineage>
        <taxon>Bacteria</taxon>
        <taxon>Pseudomonadati</taxon>
        <taxon>Bacteroidota</taxon>
        <taxon>Sphingobacteriia</taxon>
        <taxon>Sphingobacteriales</taxon>
        <taxon>Sphingobacteriaceae</taxon>
        <taxon>Mucilaginibacter</taxon>
    </lineage>
</organism>
<evidence type="ECO:0000313" key="4">
    <source>
        <dbReference type="Proteomes" id="UP001258315"/>
    </source>
</evidence>
<evidence type="ECO:0000259" key="2">
    <source>
        <dbReference type="Pfam" id="PF09917"/>
    </source>
</evidence>
<feature type="chain" id="PRO_5045961068" evidence="1">
    <location>
        <begin position="23"/>
        <end position="147"/>
    </location>
</feature>
<proteinExistence type="predicted"/>
<protein>
    <submittedName>
        <fullName evidence="3">Uncharacterized protein (DUF2147 family)</fullName>
    </submittedName>
</protein>
<reference evidence="4" key="1">
    <citation type="submission" date="2023-07" db="EMBL/GenBank/DDBJ databases">
        <title>Functional and genomic diversity of the sorghum phyllosphere microbiome.</title>
        <authorList>
            <person name="Shade A."/>
        </authorList>
    </citation>
    <scope>NUCLEOTIDE SEQUENCE [LARGE SCALE GENOMIC DNA]</scope>
    <source>
        <strain evidence="4">SORGH_AS_0422</strain>
    </source>
</reference>
<gene>
    <name evidence="3" type="ORF">QE417_004160</name>
</gene>
<dbReference type="Gene3D" id="2.40.128.520">
    <property type="match status" value="1"/>
</dbReference>
<dbReference type="Pfam" id="PF09917">
    <property type="entry name" value="DUF2147"/>
    <property type="match status" value="1"/>
</dbReference>
<dbReference type="EMBL" id="JAVLVU010000001">
    <property type="protein sequence ID" value="MDT3405088.1"/>
    <property type="molecule type" value="Genomic_DNA"/>
</dbReference>
<name>A0ABU3GZA2_9SPHI</name>
<dbReference type="PANTHER" id="PTHR36919">
    <property type="entry name" value="BLR1215 PROTEIN"/>
    <property type="match status" value="1"/>
</dbReference>
<keyword evidence="1" id="KW-0732">Signal</keyword>
<dbReference type="RefSeq" id="WP_311953187.1">
    <property type="nucleotide sequence ID" value="NZ_JAVLVU010000001.1"/>
</dbReference>
<dbReference type="InterPro" id="IPR019223">
    <property type="entry name" value="DUF2147"/>
</dbReference>
<keyword evidence="4" id="KW-1185">Reference proteome</keyword>